<dbReference type="AlphaFoldDB" id="A0A7W5A7M1"/>
<evidence type="ECO:0000256" key="1">
    <source>
        <dbReference type="SAM" id="Phobius"/>
    </source>
</evidence>
<proteinExistence type="predicted"/>
<keyword evidence="1" id="KW-1133">Transmembrane helix</keyword>
<keyword evidence="3" id="KW-1185">Reference proteome</keyword>
<dbReference type="RefSeq" id="WP_183548957.1">
    <property type="nucleotide sequence ID" value="NZ_BMQT01000008.1"/>
</dbReference>
<organism evidence="2 3">
    <name type="scientific">Nocardioides albus</name>
    <dbReference type="NCBI Taxonomy" id="1841"/>
    <lineage>
        <taxon>Bacteria</taxon>
        <taxon>Bacillati</taxon>
        <taxon>Actinomycetota</taxon>
        <taxon>Actinomycetes</taxon>
        <taxon>Propionibacteriales</taxon>
        <taxon>Nocardioidaceae</taxon>
        <taxon>Nocardioides</taxon>
    </lineage>
</organism>
<sequence length="58" mass="6600">MESSVLDMVGATVVVLIVLMVLAATAGFLLARVERRRARRIHDDLVEMRDQRGGRHRR</sequence>
<dbReference type="EMBL" id="JACHXG010000009">
    <property type="protein sequence ID" value="MBB3091187.1"/>
    <property type="molecule type" value="Genomic_DNA"/>
</dbReference>
<evidence type="ECO:0000313" key="3">
    <source>
        <dbReference type="Proteomes" id="UP000577707"/>
    </source>
</evidence>
<protein>
    <submittedName>
        <fullName evidence="2">Uncharacterized protein</fullName>
    </submittedName>
</protein>
<reference evidence="2 3" key="1">
    <citation type="submission" date="2020-08" db="EMBL/GenBank/DDBJ databases">
        <title>Genomic Encyclopedia of Type Strains, Phase III (KMG-III): the genomes of soil and plant-associated and newly described type strains.</title>
        <authorList>
            <person name="Whitman W."/>
        </authorList>
    </citation>
    <scope>NUCLEOTIDE SEQUENCE [LARGE SCALE GENOMIC DNA]</scope>
    <source>
        <strain evidence="2 3">CECT 3302</strain>
    </source>
</reference>
<keyword evidence="1" id="KW-0472">Membrane</keyword>
<keyword evidence="1" id="KW-0812">Transmembrane</keyword>
<accession>A0A7W5A7M1</accession>
<dbReference type="Proteomes" id="UP000577707">
    <property type="component" value="Unassembled WGS sequence"/>
</dbReference>
<evidence type="ECO:0000313" key="2">
    <source>
        <dbReference type="EMBL" id="MBB3091187.1"/>
    </source>
</evidence>
<comment type="caution">
    <text evidence="2">The sequence shown here is derived from an EMBL/GenBank/DDBJ whole genome shotgun (WGS) entry which is preliminary data.</text>
</comment>
<gene>
    <name evidence="2" type="ORF">FHS12_004152</name>
</gene>
<feature type="transmembrane region" description="Helical" evidence="1">
    <location>
        <begin position="12"/>
        <end position="31"/>
    </location>
</feature>
<name>A0A7W5A7M1_9ACTN</name>